<evidence type="ECO:0000313" key="11">
    <source>
        <dbReference type="Proteomes" id="UP000078428"/>
    </source>
</evidence>
<gene>
    <name evidence="9" type="primary">fliQ</name>
    <name evidence="10" type="ORF">A6A04_02170</name>
</gene>
<dbReference type="Pfam" id="PF01313">
    <property type="entry name" value="Bac_export_3"/>
    <property type="match status" value="1"/>
</dbReference>
<name>A0A178MN80_9PROT</name>
<keyword evidence="4 9" id="KW-1003">Cell membrane</keyword>
<organism evidence="10 11">
    <name type="scientific">Paramagnetospirillum marisnigri</name>
    <dbReference type="NCBI Taxonomy" id="1285242"/>
    <lineage>
        <taxon>Bacteria</taxon>
        <taxon>Pseudomonadati</taxon>
        <taxon>Pseudomonadota</taxon>
        <taxon>Alphaproteobacteria</taxon>
        <taxon>Rhodospirillales</taxon>
        <taxon>Magnetospirillaceae</taxon>
        <taxon>Paramagnetospirillum</taxon>
    </lineage>
</organism>
<dbReference type="NCBIfam" id="TIGR01402">
    <property type="entry name" value="fliQ"/>
    <property type="match status" value="1"/>
</dbReference>
<reference evidence="10 11" key="1">
    <citation type="submission" date="2016-04" db="EMBL/GenBank/DDBJ databases">
        <title>Draft genome sequence of freshwater magnetotactic bacteria Magnetospirillum marisnigri SP-1 and Magnetospirillum moscoviense BB-1.</title>
        <authorList>
            <person name="Koziaeva V."/>
            <person name="Dziuba M.V."/>
            <person name="Ivanov T.M."/>
            <person name="Kuznetsov B."/>
            <person name="Grouzdev D.S."/>
        </authorList>
    </citation>
    <scope>NUCLEOTIDE SEQUENCE [LARGE SCALE GENOMIC DNA]</scope>
    <source>
        <strain evidence="10 11">SP-1</strain>
    </source>
</reference>
<keyword evidence="10" id="KW-0966">Cell projection</keyword>
<feature type="transmembrane region" description="Helical" evidence="9">
    <location>
        <begin position="20"/>
        <end position="39"/>
    </location>
</feature>
<dbReference type="STRING" id="1285242.A6A04_02170"/>
<dbReference type="GO" id="GO:0005886">
    <property type="term" value="C:plasma membrane"/>
    <property type="evidence" value="ECO:0007669"/>
    <property type="project" value="UniProtKB-SubCell"/>
</dbReference>
<evidence type="ECO:0000256" key="2">
    <source>
        <dbReference type="ARBA" id="ARBA00006156"/>
    </source>
</evidence>
<keyword evidence="7 9" id="KW-0472">Membrane</keyword>
<evidence type="ECO:0000256" key="4">
    <source>
        <dbReference type="ARBA" id="ARBA00022475"/>
    </source>
</evidence>
<dbReference type="Proteomes" id="UP000078428">
    <property type="component" value="Unassembled WGS sequence"/>
</dbReference>
<feature type="transmembrane region" description="Helical" evidence="9">
    <location>
        <begin position="51"/>
        <end position="70"/>
    </location>
</feature>
<dbReference type="PANTHER" id="PTHR34040">
    <property type="entry name" value="FLAGELLAR BIOSYNTHETIC PROTEIN FLIQ"/>
    <property type="match status" value="1"/>
</dbReference>
<keyword evidence="8 9" id="KW-0975">Bacterial flagellum</keyword>
<evidence type="ECO:0000256" key="1">
    <source>
        <dbReference type="ARBA" id="ARBA00004651"/>
    </source>
</evidence>
<evidence type="ECO:0000256" key="5">
    <source>
        <dbReference type="ARBA" id="ARBA00022692"/>
    </source>
</evidence>
<dbReference type="InterPro" id="IPR006305">
    <property type="entry name" value="FliQ"/>
</dbReference>
<dbReference type="PANTHER" id="PTHR34040:SF2">
    <property type="entry name" value="FLAGELLAR BIOSYNTHETIC PROTEIN FLIQ"/>
    <property type="match status" value="1"/>
</dbReference>
<comment type="function">
    <text evidence="9">Role in flagellar biosynthesis.</text>
</comment>
<dbReference type="InterPro" id="IPR002191">
    <property type="entry name" value="Bac_export_3"/>
</dbReference>
<dbReference type="GO" id="GO:0009425">
    <property type="term" value="C:bacterial-type flagellum basal body"/>
    <property type="evidence" value="ECO:0007669"/>
    <property type="project" value="UniProtKB-SubCell"/>
</dbReference>
<keyword evidence="10" id="KW-0969">Cilium</keyword>
<dbReference type="EMBL" id="LWQT01000055">
    <property type="protein sequence ID" value="OAN50232.1"/>
    <property type="molecule type" value="Genomic_DNA"/>
</dbReference>
<keyword evidence="11" id="KW-1185">Reference proteome</keyword>
<protein>
    <recommendedName>
        <fullName evidence="3 9">Flagellar biosynthetic protein FliQ</fullName>
    </recommendedName>
</protein>
<evidence type="ECO:0000256" key="8">
    <source>
        <dbReference type="ARBA" id="ARBA00023143"/>
    </source>
</evidence>
<evidence type="ECO:0000256" key="6">
    <source>
        <dbReference type="ARBA" id="ARBA00022989"/>
    </source>
</evidence>
<evidence type="ECO:0000256" key="7">
    <source>
        <dbReference type="ARBA" id="ARBA00023136"/>
    </source>
</evidence>
<dbReference type="GO" id="GO:0044780">
    <property type="term" value="P:bacterial-type flagellum assembly"/>
    <property type="evidence" value="ECO:0007669"/>
    <property type="project" value="InterPro"/>
</dbReference>
<accession>A0A178MN80</accession>
<dbReference type="OrthoDB" id="9806440at2"/>
<sequence>MTEADLLDLARISIMTMIKVAAPMLLVGLVVGLLISIFQTLTQIQEQTLTFVPKMLLGFGSIIIFMPYMLQTMTDFWKMILDRIIAGGSG</sequence>
<comment type="caution">
    <text evidence="10">The sequence shown here is derived from an EMBL/GenBank/DDBJ whole genome shotgun (WGS) entry which is preliminary data.</text>
</comment>
<evidence type="ECO:0000256" key="9">
    <source>
        <dbReference type="RuleBase" id="RU364090"/>
    </source>
</evidence>
<dbReference type="AlphaFoldDB" id="A0A178MN80"/>
<dbReference type="RefSeq" id="WP_068492594.1">
    <property type="nucleotide sequence ID" value="NZ_LWQT01000055.1"/>
</dbReference>
<dbReference type="GO" id="GO:0009306">
    <property type="term" value="P:protein secretion"/>
    <property type="evidence" value="ECO:0007669"/>
    <property type="project" value="InterPro"/>
</dbReference>
<dbReference type="PIRSF" id="PIRSF004669">
    <property type="entry name" value="FliQ"/>
    <property type="match status" value="1"/>
</dbReference>
<keyword evidence="10" id="KW-0282">Flagellum</keyword>
<proteinExistence type="inferred from homology"/>
<keyword evidence="5 9" id="KW-0812">Transmembrane</keyword>
<comment type="similarity">
    <text evidence="2 9">Belongs to the FliQ/MopD/SpaQ family.</text>
</comment>
<comment type="subcellular location">
    <subcellularLocation>
        <location evidence="1 9">Cell membrane</location>
        <topology evidence="1">Multi-pass membrane protein</topology>
    </subcellularLocation>
    <subcellularLocation>
        <location evidence="9">Bacterial flagellum basal body</location>
    </subcellularLocation>
</comment>
<keyword evidence="6 9" id="KW-1133">Transmembrane helix</keyword>
<evidence type="ECO:0000256" key="3">
    <source>
        <dbReference type="ARBA" id="ARBA00021718"/>
    </source>
</evidence>
<dbReference type="PRINTS" id="PR00952">
    <property type="entry name" value="TYPE3IMQPROT"/>
</dbReference>
<evidence type="ECO:0000313" key="10">
    <source>
        <dbReference type="EMBL" id="OAN50232.1"/>
    </source>
</evidence>